<dbReference type="OrthoDB" id="4233886at2"/>
<gene>
    <name evidence="1" type="ORF">EV192_106379</name>
</gene>
<proteinExistence type="predicted"/>
<dbReference type="Proteomes" id="UP000295680">
    <property type="component" value="Unassembled WGS sequence"/>
</dbReference>
<dbReference type="AlphaFoldDB" id="A0A4R2JDA8"/>
<organism evidence="1 2">
    <name type="scientific">Actinocrispum wychmicini</name>
    <dbReference type="NCBI Taxonomy" id="1213861"/>
    <lineage>
        <taxon>Bacteria</taxon>
        <taxon>Bacillati</taxon>
        <taxon>Actinomycetota</taxon>
        <taxon>Actinomycetes</taxon>
        <taxon>Pseudonocardiales</taxon>
        <taxon>Pseudonocardiaceae</taxon>
        <taxon>Actinocrispum</taxon>
    </lineage>
</organism>
<evidence type="ECO:0000313" key="1">
    <source>
        <dbReference type="EMBL" id="TCO56904.1"/>
    </source>
</evidence>
<dbReference type="InterPro" id="IPR018963">
    <property type="entry name" value="Mycophage_D29_Gp19"/>
</dbReference>
<keyword evidence="2" id="KW-1185">Reference proteome</keyword>
<dbReference type="EMBL" id="SLWS01000006">
    <property type="protein sequence ID" value="TCO56904.1"/>
    <property type="molecule type" value="Genomic_DNA"/>
</dbReference>
<name>A0A4R2JDA8_9PSEU</name>
<protein>
    <submittedName>
        <fullName evidence="1">Gp19/Gp15/Gp42-like protein</fullName>
    </submittedName>
</protein>
<sequence>MAFAVAKDVQDRLTRDLDENEARIVTTRLADAELLITDKIPDLTDRVATGVLSKKTVVMVESDMVLRLIRNPEGYTQESDGNYSYMISSQVASGRLEVTDTEWHLLGVRRGAFTLTPYQQHPVRETDTWT</sequence>
<comment type="caution">
    <text evidence="1">The sequence shown here is derived from an EMBL/GenBank/DDBJ whole genome shotgun (WGS) entry which is preliminary data.</text>
</comment>
<evidence type="ECO:0000313" key="2">
    <source>
        <dbReference type="Proteomes" id="UP000295680"/>
    </source>
</evidence>
<dbReference type="RefSeq" id="WP_132120536.1">
    <property type="nucleotide sequence ID" value="NZ_SLWS01000006.1"/>
</dbReference>
<accession>A0A4R2JDA8</accession>
<reference evidence="1 2" key="1">
    <citation type="submission" date="2019-03" db="EMBL/GenBank/DDBJ databases">
        <title>Genomic Encyclopedia of Type Strains, Phase IV (KMG-IV): sequencing the most valuable type-strain genomes for metagenomic binning, comparative biology and taxonomic classification.</title>
        <authorList>
            <person name="Goeker M."/>
        </authorList>
    </citation>
    <scope>NUCLEOTIDE SEQUENCE [LARGE SCALE GENOMIC DNA]</scope>
    <source>
        <strain evidence="1 2">DSM 45934</strain>
    </source>
</reference>
<dbReference type="Pfam" id="PF09355">
    <property type="entry name" value="Phage_Gp19"/>
    <property type="match status" value="1"/>
</dbReference>